<dbReference type="SUPFAM" id="SSF53187">
    <property type="entry name" value="Zn-dependent exopeptidases"/>
    <property type="match status" value="1"/>
</dbReference>
<evidence type="ECO:0000256" key="1">
    <source>
        <dbReference type="ARBA" id="ARBA00022723"/>
    </source>
</evidence>
<organism evidence="4 5">
    <name type="scientific">Seminavis robusta</name>
    <dbReference type="NCBI Taxonomy" id="568900"/>
    <lineage>
        <taxon>Eukaryota</taxon>
        <taxon>Sar</taxon>
        <taxon>Stramenopiles</taxon>
        <taxon>Ochrophyta</taxon>
        <taxon>Bacillariophyta</taxon>
        <taxon>Bacillariophyceae</taxon>
        <taxon>Bacillariophycidae</taxon>
        <taxon>Naviculales</taxon>
        <taxon>Naviculaceae</taxon>
        <taxon>Seminavis</taxon>
    </lineage>
</organism>
<dbReference type="PANTHER" id="PTHR43808:SF3">
    <property type="entry name" value="ACETYLORNITHINE DEACETYLASE"/>
    <property type="match status" value="1"/>
</dbReference>
<evidence type="ECO:0000256" key="2">
    <source>
        <dbReference type="ARBA" id="ARBA00022801"/>
    </source>
</evidence>
<evidence type="ECO:0000313" key="5">
    <source>
        <dbReference type="Proteomes" id="UP001153069"/>
    </source>
</evidence>
<dbReference type="Pfam" id="PF07687">
    <property type="entry name" value="M20_dimer"/>
    <property type="match status" value="1"/>
</dbReference>
<dbReference type="EMBL" id="CAICTM010001935">
    <property type="protein sequence ID" value="CAB9527070.1"/>
    <property type="molecule type" value="Genomic_DNA"/>
</dbReference>
<evidence type="ECO:0000313" key="4">
    <source>
        <dbReference type="EMBL" id="CAB9527070.1"/>
    </source>
</evidence>
<name>A0A9N8EVD8_9STRA</name>
<reference evidence="4" key="1">
    <citation type="submission" date="2020-06" db="EMBL/GenBank/DDBJ databases">
        <authorList>
            <consortium name="Plant Systems Biology data submission"/>
        </authorList>
    </citation>
    <scope>NUCLEOTIDE SEQUENCE</scope>
    <source>
        <strain evidence="4">D6</strain>
    </source>
</reference>
<accession>A0A9N8EVD8</accession>
<dbReference type="Proteomes" id="UP001153069">
    <property type="component" value="Unassembled WGS sequence"/>
</dbReference>
<keyword evidence="2" id="KW-0378">Hydrolase</keyword>
<evidence type="ECO:0000259" key="3">
    <source>
        <dbReference type="Pfam" id="PF07687"/>
    </source>
</evidence>
<feature type="domain" description="Peptidase M20 dimerisation" evidence="3">
    <location>
        <begin position="206"/>
        <end position="317"/>
    </location>
</feature>
<dbReference type="Gene3D" id="3.40.630.10">
    <property type="entry name" value="Zn peptidases"/>
    <property type="match status" value="1"/>
</dbReference>
<dbReference type="OrthoDB" id="7832001at2759"/>
<sequence>MTSLLSDELKDMSLDKDEYIALLTKLIGESKYLQNNPRQNLVPEEGRVAKHVLEVLEPFKTENGGPLVIQEFVYKEGRPNLKISFPGTSGKCTGLIGSHMDVVPANPETWERDPFTLEYDEASDKLFGRGTTDCLGHVAMITLLFKALAEKKPSLARSVVALFIAGEEGGESGVGVDAVVKEGHIEDLKNGTCYWIDSADSQPCTGTAGALQWHLTARGRLFHSGLPHRGINSLELASEALAIVQRRFYEDFPPCAQEDEYGFATPSTMKPTQIECAQGALNQLPPWTTLSGDIRLTPFYDPADVMTKVEGYVEELNQNMGTPGFIPTRGPCSKYTLEGDDIDIKSGKLELKWADTLEGAVRQMEGIACDLKSLGLQALIDATTEVKGEPAKPYAITGSLPLVRQMQREGFDVQITGFGESKAYHADNEYAILSNMKDAFQILLRVISISDKF</sequence>
<dbReference type="GO" id="GO:0016787">
    <property type="term" value="F:hydrolase activity"/>
    <property type="evidence" value="ECO:0007669"/>
    <property type="project" value="UniProtKB-KW"/>
</dbReference>
<protein>
    <submittedName>
        <fullName evidence="4">Acetylornithine deacetylase</fullName>
    </submittedName>
</protein>
<dbReference type="Pfam" id="PF01546">
    <property type="entry name" value="Peptidase_M20"/>
    <property type="match status" value="1"/>
</dbReference>
<dbReference type="InterPro" id="IPR036264">
    <property type="entry name" value="Bact_exopeptidase_dim_dom"/>
</dbReference>
<dbReference type="SUPFAM" id="SSF55031">
    <property type="entry name" value="Bacterial exopeptidase dimerisation domain"/>
    <property type="match status" value="1"/>
</dbReference>
<dbReference type="PANTHER" id="PTHR43808">
    <property type="entry name" value="ACETYLORNITHINE DEACETYLASE"/>
    <property type="match status" value="1"/>
</dbReference>
<dbReference type="AlphaFoldDB" id="A0A9N8EVD8"/>
<gene>
    <name evidence="4" type="ORF">SEMRO_1937_G306430.1</name>
</gene>
<proteinExistence type="predicted"/>
<comment type="caution">
    <text evidence="4">The sequence shown here is derived from an EMBL/GenBank/DDBJ whole genome shotgun (WGS) entry which is preliminary data.</text>
</comment>
<keyword evidence="1" id="KW-0479">Metal-binding</keyword>
<dbReference type="InterPro" id="IPR050072">
    <property type="entry name" value="Peptidase_M20A"/>
</dbReference>
<dbReference type="Gene3D" id="3.30.70.360">
    <property type="match status" value="1"/>
</dbReference>
<keyword evidence="5" id="KW-1185">Reference proteome</keyword>
<dbReference type="GO" id="GO:0046872">
    <property type="term" value="F:metal ion binding"/>
    <property type="evidence" value="ECO:0007669"/>
    <property type="project" value="UniProtKB-KW"/>
</dbReference>
<dbReference type="InterPro" id="IPR011650">
    <property type="entry name" value="Peptidase_M20_dimer"/>
</dbReference>
<dbReference type="InterPro" id="IPR002933">
    <property type="entry name" value="Peptidase_M20"/>
</dbReference>